<reference evidence="2" key="1">
    <citation type="submission" date="2018-06" db="EMBL/GenBank/DDBJ databases">
        <title>Complete genome of Pseudomonas insecticola strain QZS01.</title>
        <authorList>
            <person name="Wang J."/>
            <person name="Su Q."/>
        </authorList>
    </citation>
    <scope>NUCLEOTIDE SEQUENCE [LARGE SCALE GENOMIC DNA]</scope>
    <source>
        <strain evidence="2">QZS01</strain>
    </source>
</reference>
<name>A0A3S9XBC1_9GAMM</name>
<accession>A0A3S9XBC1</accession>
<evidence type="ECO:0000313" key="1">
    <source>
        <dbReference type="EMBL" id="AZS49661.1"/>
    </source>
</evidence>
<gene>
    <name evidence="1" type="ORF">DM558_02190</name>
</gene>
<evidence type="ECO:0000313" key="2">
    <source>
        <dbReference type="Proteomes" id="UP000273143"/>
    </source>
</evidence>
<dbReference type="Proteomes" id="UP000273143">
    <property type="component" value="Chromosome"/>
</dbReference>
<organism evidence="1 2">
    <name type="scientific">Entomomonas moraniae</name>
    <dbReference type="NCBI Taxonomy" id="2213226"/>
    <lineage>
        <taxon>Bacteria</taxon>
        <taxon>Pseudomonadati</taxon>
        <taxon>Pseudomonadota</taxon>
        <taxon>Gammaproteobacteria</taxon>
        <taxon>Pseudomonadales</taxon>
        <taxon>Pseudomonadaceae</taxon>
        <taxon>Entomomonas</taxon>
    </lineage>
</organism>
<dbReference type="EMBL" id="CP029822">
    <property type="protein sequence ID" value="AZS49661.1"/>
    <property type="molecule type" value="Genomic_DNA"/>
</dbReference>
<dbReference type="AlphaFoldDB" id="A0A3S9XBC1"/>
<keyword evidence="2" id="KW-1185">Reference proteome</keyword>
<protein>
    <submittedName>
        <fullName evidence="1">Uncharacterized protein</fullName>
    </submittedName>
</protein>
<dbReference type="KEGG" id="emo:DM558_02190"/>
<proteinExistence type="predicted"/>
<sequence length="66" mass="8079">MSCFLCNVLVVSYVRWCMTLRAIQWWQQMRLFYQSILLRAVLWIWRISKSPSQFCGWCAPMGSWRR</sequence>